<proteinExistence type="predicted"/>
<reference evidence="1 2" key="1">
    <citation type="submission" date="2024-04" db="EMBL/GenBank/DDBJ databases">
        <authorList>
            <person name="Waldvogel A.-M."/>
            <person name="Schoenle A."/>
        </authorList>
    </citation>
    <scope>NUCLEOTIDE SEQUENCE [LARGE SCALE GENOMIC DNA]</scope>
</reference>
<gene>
    <name evidence="1" type="ORF">KC01_LOCUS24719</name>
</gene>
<sequence>MEDLLLERIMEEYSAERRCDGYSCREGWRISCRVGTGDFELQRRQRLDGTAAERRGGYSSARGALLDFSCRRPLGESYSCRRALEDTAGDGNGGYSCREALEDTSAVGKMGRIQLKEATGGYSCREAWEDTAAERRGGYRCKRGHWRIQLREALEDTAAERIPKQTQNKALEDTAARGTGGYSC</sequence>
<protein>
    <submittedName>
        <fullName evidence="1">Uncharacterized protein</fullName>
    </submittedName>
</protein>
<keyword evidence="2" id="KW-1185">Reference proteome</keyword>
<name>A0AAV2L6E1_KNICA</name>
<organism evidence="1 2">
    <name type="scientific">Knipowitschia caucasica</name>
    <name type="common">Caucasian dwarf goby</name>
    <name type="synonym">Pomatoschistus caucasicus</name>
    <dbReference type="NCBI Taxonomy" id="637954"/>
    <lineage>
        <taxon>Eukaryota</taxon>
        <taxon>Metazoa</taxon>
        <taxon>Chordata</taxon>
        <taxon>Craniata</taxon>
        <taxon>Vertebrata</taxon>
        <taxon>Euteleostomi</taxon>
        <taxon>Actinopterygii</taxon>
        <taxon>Neopterygii</taxon>
        <taxon>Teleostei</taxon>
        <taxon>Neoteleostei</taxon>
        <taxon>Acanthomorphata</taxon>
        <taxon>Gobiaria</taxon>
        <taxon>Gobiiformes</taxon>
        <taxon>Gobioidei</taxon>
        <taxon>Gobiidae</taxon>
        <taxon>Gobiinae</taxon>
        <taxon>Knipowitschia</taxon>
    </lineage>
</organism>
<evidence type="ECO:0000313" key="1">
    <source>
        <dbReference type="EMBL" id="CAL1595999.1"/>
    </source>
</evidence>
<dbReference type="AlphaFoldDB" id="A0AAV2L6E1"/>
<accession>A0AAV2L6E1</accession>
<evidence type="ECO:0000313" key="2">
    <source>
        <dbReference type="Proteomes" id="UP001497482"/>
    </source>
</evidence>
<dbReference type="EMBL" id="OZ035842">
    <property type="protein sequence ID" value="CAL1595999.1"/>
    <property type="molecule type" value="Genomic_DNA"/>
</dbReference>
<dbReference type="Proteomes" id="UP001497482">
    <property type="component" value="Chromosome 20"/>
</dbReference>